<dbReference type="STRING" id="1423734.FC83_GL003281"/>
<reference evidence="1 2" key="1">
    <citation type="journal article" date="2015" name="Genome Announc.">
        <title>Expanding the biotechnology potential of lactobacilli through comparative genomics of 213 strains and associated genera.</title>
        <authorList>
            <person name="Sun Z."/>
            <person name="Harris H.M."/>
            <person name="McCann A."/>
            <person name="Guo C."/>
            <person name="Argimon S."/>
            <person name="Zhang W."/>
            <person name="Yang X."/>
            <person name="Jeffery I.B."/>
            <person name="Cooney J.C."/>
            <person name="Kagawa T.F."/>
            <person name="Liu W."/>
            <person name="Song Y."/>
            <person name="Salvetti E."/>
            <person name="Wrobel A."/>
            <person name="Rasinkangas P."/>
            <person name="Parkhill J."/>
            <person name="Rea M.C."/>
            <person name="O'Sullivan O."/>
            <person name="Ritari J."/>
            <person name="Douillard F.P."/>
            <person name="Paul Ross R."/>
            <person name="Yang R."/>
            <person name="Briner A.E."/>
            <person name="Felis G.E."/>
            <person name="de Vos W.M."/>
            <person name="Barrangou R."/>
            <person name="Klaenhammer T.R."/>
            <person name="Caufield P.W."/>
            <person name="Cui Y."/>
            <person name="Zhang H."/>
            <person name="O'Toole P.W."/>
        </authorList>
    </citation>
    <scope>NUCLEOTIDE SEQUENCE [LARGE SCALE GENOMIC DNA]</scope>
    <source>
        <strain evidence="1 2">DSM 18527</strain>
    </source>
</reference>
<comment type="caution">
    <text evidence="1">The sequence shown here is derived from an EMBL/GenBank/DDBJ whole genome shotgun (WGS) entry which is preliminary data.</text>
</comment>
<dbReference type="RefSeq" id="WP_035453293.1">
    <property type="nucleotide sequence ID" value="NZ_AZGA01000057.1"/>
</dbReference>
<dbReference type="eggNOG" id="ENOG5030AFD">
    <property type="taxonomic scope" value="Bacteria"/>
</dbReference>
<gene>
    <name evidence="1" type="ORF">FC83_GL003281</name>
</gene>
<name>X0QNR3_9LACO</name>
<dbReference type="PATRIC" id="fig|1423734.3.peg.3332"/>
<keyword evidence="2" id="KW-1185">Reference proteome</keyword>
<evidence type="ECO:0000313" key="2">
    <source>
        <dbReference type="Proteomes" id="UP000051236"/>
    </source>
</evidence>
<dbReference type="EMBL" id="AZGA01000057">
    <property type="protein sequence ID" value="KRM33198.1"/>
    <property type="molecule type" value="Genomic_DNA"/>
</dbReference>
<sequence length="73" mass="8815">MTAKELKETAMLDREMSQVFDWSDSKTPLRDAMWDYFMENNKHDTMKTEKDMEPFMNASDDKIKEFIEKNLKK</sequence>
<dbReference type="InterPro" id="IPR056216">
    <property type="entry name" value="P8-like"/>
</dbReference>
<proteinExistence type="predicted"/>
<accession>X0QNR3</accession>
<dbReference type="Pfam" id="PF24305">
    <property type="entry name" value="P8"/>
    <property type="match status" value="1"/>
</dbReference>
<dbReference type="Proteomes" id="UP000051236">
    <property type="component" value="Unassembled WGS sequence"/>
</dbReference>
<organism evidence="1 2">
    <name type="scientific">Agrilactobacillus composti DSM 18527 = JCM 14202</name>
    <dbReference type="NCBI Taxonomy" id="1423734"/>
    <lineage>
        <taxon>Bacteria</taxon>
        <taxon>Bacillati</taxon>
        <taxon>Bacillota</taxon>
        <taxon>Bacilli</taxon>
        <taxon>Lactobacillales</taxon>
        <taxon>Lactobacillaceae</taxon>
        <taxon>Agrilactobacillus</taxon>
    </lineage>
</organism>
<protein>
    <submittedName>
        <fullName evidence="1">Uncharacterized protein</fullName>
    </submittedName>
</protein>
<evidence type="ECO:0000313" key="1">
    <source>
        <dbReference type="EMBL" id="KRM33198.1"/>
    </source>
</evidence>
<dbReference type="OrthoDB" id="2301549at2"/>
<dbReference type="AlphaFoldDB" id="X0QNR3"/>